<feature type="domain" description="TonB C-terminal" evidence="11">
    <location>
        <begin position="310"/>
        <end position="401"/>
    </location>
</feature>
<dbReference type="PANTHER" id="PTHR33446">
    <property type="entry name" value="PROTEIN TONB-RELATED"/>
    <property type="match status" value="1"/>
</dbReference>
<dbReference type="InterPro" id="IPR051045">
    <property type="entry name" value="TonB-dependent_transducer"/>
</dbReference>
<evidence type="ECO:0000256" key="9">
    <source>
        <dbReference type="ARBA" id="ARBA00023136"/>
    </source>
</evidence>
<dbReference type="Gene3D" id="3.30.1150.10">
    <property type="match status" value="1"/>
</dbReference>
<dbReference type="PROSITE" id="PS52015">
    <property type="entry name" value="TONB_CTD"/>
    <property type="match status" value="1"/>
</dbReference>
<dbReference type="InterPro" id="IPR006260">
    <property type="entry name" value="TonB/TolA_C"/>
</dbReference>
<dbReference type="NCBIfam" id="TIGR01352">
    <property type="entry name" value="tonB_Cterm"/>
    <property type="match status" value="1"/>
</dbReference>
<keyword evidence="4" id="KW-1003">Cell membrane</keyword>
<accession>A0A174LS99</accession>
<evidence type="ECO:0000259" key="11">
    <source>
        <dbReference type="PROSITE" id="PS52015"/>
    </source>
</evidence>
<feature type="signal peptide" evidence="10">
    <location>
        <begin position="1"/>
        <end position="20"/>
    </location>
</feature>
<keyword evidence="6" id="KW-0812">Transmembrane</keyword>
<dbReference type="GO" id="GO:0055085">
    <property type="term" value="P:transmembrane transport"/>
    <property type="evidence" value="ECO:0007669"/>
    <property type="project" value="InterPro"/>
</dbReference>
<sequence length="401" mass="44702">MKKIISSFFMFYFLCINVHAQSFENFVNTTEGVEFGVRDVVIFRTKSALDRFDLQGFKSVDYAIDIACSVSNLSFLNNLEYVKGLSIYGKNVISLQGVNNIRKIGKGGLYISEVNISDLDGFQNLEIIEGSLDIKHCLNLKSLNGLQKLNRCGQLSVKYCPSLISLRGLESLKYVYSIEFDGCENLSTISSLCGLNAIGCVIEILNCSNLQALTGLENVHSFGVPKYGHSNMTPQLIIGNCKNLKDFSSLKNIITHLPEYTNFHVESFEGKRLTVEQIQKKHSMQVRKENENAGAIGVSSQSITEPRHPEGKMGLLNFLAKNMKYPTLAQENSIKGKVVVQFVVNEDGKLSDFKVIKSVHQYLDNEALRVVKLLPKFIPALDEQGNPVKAYVTIPLMFGTN</sequence>
<evidence type="ECO:0000256" key="1">
    <source>
        <dbReference type="ARBA" id="ARBA00004383"/>
    </source>
</evidence>
<comment type="similarity">
    <text evidence="2">Belongs to the TonB family.</text>
</comment>
<dbReference type="EMBL" id="CZBF01000001">
    <property type="protein sequence ID" value="CUP25616.1"/>
    <property type="molecule type" value="Genomic_DNA"/>
</dbReference>
<dbReference type="GO" id="GO:0031992">
    <property type="term" value="F:energy transducer activity"/>
    <property type="evidence" value="ECO:0007669"/>
    <property type="project" value="InterPro"/>
</dbReference>
<dbReference type="PANTHER" id="PTHR33446:SF2">
    <property type="entry name" value="PROTEIN TONB"/>
    <property type="match status" value="1"/>
</dbReference>
<proteinExistence type="inferred from homology"/>
<dbReference type="InterPro" id="IPR003538">
    <property type="entry name" value="TonB"/>
</dbReference>
<organism evidence="12 13">
    <name type="scientific">Bacteroides uniformis</name>
    <dbReference type="NCBI Taxonomy" id="820"/>
    <lineage>
        <taxon>Bacteria</taxon>
        <taxon>Pseudomonadati</taxon>
        <taxon>Bacteroidota</taxon>
        <taxon>Bacteroidia</taxon>
        <taxon>Bacteroidales</taxon>
        <taxon>Bacteroidaceae</taxon>
        <taxon>Bacteroides</taxon>
    </lineage>
</organism>
<dbReference type="AlphaFoldDB" id="A0A174LS99"/>
<evidence type="ECO:0000256" key="2">
    <source>
        <dbReference type="ARBA" id="ARBA00006555"/>
    </source>
</evidence>
<evidence type="ECO:0000256" key="10">
    <source>
        <dbReference type="SAM" id="SignalP"/>
    </source>
</evidence>
<evidence type="ECO:0000256" key="8">
    <source>
        <dbReference type="ARBA" id="ARBA00022989"/>
    </source>
</evidence>
<keyword evidence="5" id="KW-0997">Cell inner membrane</keyword>
<dbReference type="RefSeq" id="WP_172793023.1">
    <property type="nucleotide sequence ID" value="NZ_CZBF01000001.1"/>
</dbReference>
<dbReference type="Pfam" id="PF03544">
    <property type="entry name" value="TonB_C"/>
    <property type="match status" value="1"/>
</dbReference>
<evidence type="ECO:0000313" key="12">
    <source>
        <dbReference type="EMBL" id="CUP25616.1"/>
    </source>
</evidence>
<evidence type="ECO:0000256" key="5">
    <source>
        <dbReference type="ARBA" id="ARBA00022519"/>
    </source>
</evidence>
<dbReference type="GO" id="GO:0098797">
    <property type="term" value="C:plasma membrane protein complex"/>
    <property type="evidence" value="ECO:0007669"/>
    <property type="project" value="TreeGrafter"/>
</dbReference>
<evidence type="ECO:0000313" key="13">
    <source>
        <dbReference type="Proteomes" id="UP000095788"/>
    </source>
</evidence>
<keyword evidence="7" id="KW-0653">Protein transport</keyword>
<dbReference type="Proteomes" id="UP000095788">
    <property type="component" value="Unassembled WGS sequence"/>
</dbReference>
<reference evidence="12 13" key="1">
    <citation type="submission" date="2015-09" db="EMBL/GenBank/DDBJ databases">
        <authorList>
            <consortium name="Pathogen Informatics"/>
        </authorList>
    </citation>
    <scope>NUCLEOTIDE SEQUENCE [LARGE SCALE GENOMIC DNA]</scope>
    <source>
        <strain evidence="12 13">2789STDY5834942</strain>
    </source>
</reference>
<dbReference type="InterPro" id="IPR032675">
    <property type="entry name" value="LRR_dom_sf"/>
</dbReference>
<feature type="chain" id="PRO_5008027224" evidence="10">
    <location>
        <begin position="21"/>
        <end position="401"/>
    </location>
</feature>
<dbReference type="Gene3D" id="3.80.10.10">
    <property type="entry name" value="Ribonuclease Inhibitor"/>
    <property type="match status" value="1"/>
</dbReference>
<evidence type="ECO:0000256" key="7">
    <source>
        <dbReference type="ARBA" id="ARBA00022927"/>
    </source>
</evidence>
<keyword evidence="10" id="KW-0732">Signal</keyword>
<dbReference type="GO" id="GO:0015031">
    <property type="term" value="P:protein transport"/>
    <property type="evidence" value="ECO:0007669"/>
    <property type="project" value="UniProtKB-KW"/>
</dbReference>
<keyword evidence="3" id="KW-0813">Transport</keyword>
<dbReference type="InterPro" id="IPR037682">
    <property type="entry name" value="TonB_C"/>
</dbReference>
<dbReference type="SUPFAM" id="SSF74653">
    <property type="entry name" value="TolA/TonB C-terminal domain"/>
    <property type="match status" value="1"/>
</dbReference>
<protein>
    <submittedName>
        <fullName evidence="12">TonB-dependent receptor</fullName>
    </submittedName>
</protein>
<gene>
    <name evidence="12" type="ORF">ERS852554_00122</name>
</gene>
<evidence type="ECO:0000256" key="3">
    <source>
        <dbReference type="ARBA" id="ARBA00022448"/>
    </source>
</evidence>
<dbReference type="SUPFAM" id="SSF52058">
    <property type="entry name" value="L domain-like"/>
    <property type="match status" value="1"/>
</dbReference>
<comment type="subcellular location">
    <subcellularLocation>
        <location evidence="1">Cell inner membrane</location>
        <topology evidence="1">Single-pass membrane protein</topology>
        <orientation evidence="1">Periplasmic side</orientation>
    </subcellularLocation>
</comment>
<dbReference type="PRINTS" id="PR01374">
    <property type="entry name" value="TONBPROTEIN"/>
</dbReference>
<evidence type="ECO:0000256" key="4">
    <source>
        <dbReference type="ARBA" id="ARBA00022475"/>
    </source>
</evidence>
<keyword evidence="9" id="KW-0472">Membrane</keyword>
<keyword evidence="8" id="KW-1133">Transmembrane helix</keyword>
<keyword evidence="12" id="KW-0675">Receptor</keyword>
<dbReference type="GO" id="GO:0015891">
    <property type="term" value="P:siderophore transport"/>
    <property type="evidence" value="ECO:0007669"/>
    <property type="project" value="InterPro"/>
</dbReference>
<evidence type="ECO:0000256" key="6">
    <source>
        <dbReference type="ARBA" id="ARBA00022692"/>
    </source>
</evidence>
<dbReference type="GO" id="GO:0030288">
    <property type="term" value="C:outer membrane-bounded periplasmic space"/>
    <property type="evidence" value="ECO:0007669"/>
    <property type="project" value="InterPro"/>
</dbReference>
<name>A0A174LS99_BACUN</name>